<comment type="caution">
    <text evidence="6">The sequence shown here is derived from an EMBL/GenBank/DDBJ whole genome shotgun (WGS) entry which is preliminary data.</text>
</comment>
<sequence>MEQQVKRRPFSGPALAWRCIFILQNEPAAIYRAQTLRFGYRNVPCVCRFLAIGVSLLFNLAMRCDQQMTTALDMTLRQGDFYPAPVCGG</sequence>
<comment type="subcellular location">
    <subcellularLocation>
        <location evidence="1">Membrane</location>
        <topology evidence="1">Multi-pass membrane protein</topology>
    </subcellularLocation>
</comment>
<keyword evidence="4" id="KW-1133">Transmembrane helix</keyword>
<evidence type="ECO:0000256" key="3">
    <source>
        <dbReference type="ARBA" id="ARBA00022692"/>
    </source>
</evidence>
<keyword evidence="7" id="KW-1185">Reference proteome</keyword>
<dbReference type="EMBL" id="LYRP01000001">
    <property type="protein sequence ID" value="OAT78804.1"/>
    <property type="molecule type" value="Genomic_DNA"/>
</dbReference>
<evidence type="ECO:0000256" key="2">
    <source>
        <dbReference type="ARBA" id="ARBA00008564"/>
    </source>
</evidence>
<dbReference type="STRING" id="1691903.A9B99_03630"/>
<dbReference type="Proteomes" id="UP000078225">
    <property type="component" value="Unassembled WGS sequence"/>
</dbReference>
<comment type="similarity">
    <text evidence="2">Belongs to the CbiQ family.</text>
</comment>
<evidence type="ECO:0000256" key="4">
    <source>
        <dbReference type="ARBA" id="ARBA00022989"/>
    </source>
</evidence>
<reference evidence="7" key="1">
    <citation type="submission" date="2016-05" db="EMBL/GenBank/DDBJ databases">
        <authorList>
            <person name="Behera P."/>
            <person name="Vaishampayan P."/>
            <person name="Singh N."/>
            <person name="Raina V."/>
            <person name="Suar M."/>
            <person name="Pattnaik A."/>
            <person name="Rastogi G."/>
        </authorList>
    </citation>
    <scope>NUCLEOTIDE SEQUENCE [LARGE SCALE GENOMIC DNA]</scope>
    <source>
        <strain evidence="7">MP23</strain>
    </source>
</reference>
<dbReference type="AlphaFoldDB" id="A0A1B7L8X6"/>
<dbReference type="GO" id="GO:0005886">
    <property type="term" value="C:plasma membrane"/>
    <property type="evidence" value="ECO:0007669"/>
    <property type="project" value="UniProtKB-ARBA"/>
</dbReference>
<dbReference type="RefSeq" id="WP_064594698.1">
    <property type="nucleotide sequence ID" value="NZ_CP134782.1"/>
</dbReference>
<protein>
    <submittedName>
        <fullName evidence="6">Uncharacterized protein</fullName>
    </submittedName>
</protein>
<accession>A0A1B7L8X6</accession>
<evidence type="ECO:0000256" key="1">
    <source>
        <dbReference type="ARBA" id="ARBA00004141"/>
    </source>
</evidence>
<keyword evidence="3" id="KW-0812">Transmembrane</keyword>
<name>A0A1B7L8X6_9ENTR</name>
<gene>
    <name evidence="6" type="ORF">A9B99_03630</name>
</gene>
<evidence type="ECO:0000313" key="6">
    <source>
        <dbReference type="EMBL" id="OAT78804.1"/>
    </source>
</evidence>
<evidence type="ECO:0000313" key="7">
    <source>
        <dbReference type="Proteomes" id="UP000078225"/>
    </source>
</evidence>
<proteinExistence type="inferred from homology"/>
<dbReference type="OrthoDB" id="9815246at2"/>
<organism evidence="6 7">
    <name type="scientific">Mangrovibacter phragmitis</name>
    <dbReference type="NCBI Taxonomy" id="1691903"/>
    <lineage>
        <taxon>Bacteria</taxon>
        <taxon>Pseudomonadati</taxon>
        <taxon>Pseudomonadota</taxon>
        <taxon>Gammaproteobacteria</taxon>
        <taxon>Enterobacterales</taxon>
        <taxon>Enterobacteriaceae</taxon>
        <taxon>Mangrovibacter</taxon>
    </lineage>
</organism>
<dbReference type="Pfam" id="PF02361">
    <property type="entry name" value="CbiQ"/>
    <property type="match status" value="1"/>
</dbReference>
<dbReference type="InterPro" id="IPR003339">
    <property type="entry name" value="ABC/ECF_trnsptr_transmembrane"/>
</dbReference>
<evidence type="ECO:0000256" key="5">
    <source>
        <dbReference type="ARBA" id="ARBA00023136"/>
    </source>
</evidence>
<keyword evidence="5" id="KW-0472">Membrane</keyword>